<gene>
    <name evidence="1" type="ORF">ACOLOM_LOCUS8768</name>
</gene>
<dbReference type="Proteomes" id="UP000789525">
    <property type="component" value="Unassembled WGS sequence"/>
</dbReference>
<name>A0ACA9NQI7_9GLOM</name>
<comment type="caution">
    <text evidence="1">The sequence shown here is derived from an EMBL/GenBank/DDBJ whole genome shotgun (WGS) entry which is preliminary data.</text>
</comment>
<accession>A0ACA9NQI7</accession>
<dbReference type="EMBL" id="CAJVPT010023544">
    <property type="protein sequence ID" value="CAG8666016.1"/>
    <property type="molecule type" value="Genomic_DNA"/>
</dbReference>
<evidence type="ECO:0000313" key="2">
    <source>
        <dbReference type="Proteomes" id="UP000789525"/>
    </source>
</evidence>
<sequence>KILDKGKNKAIELEPIKEREEGDSQMTEATVTLLDSRPPSPAKETSIESTKQAPLDRLQLHSNIIDH</sequence>
<organism evidence="1 2">
    <name type="scientific">Acaulospora colombiana</name>
    <dbReference type="NCBI Taxonomy" id="27376"/>
    <lineage>
        <taxon>Eukaryota</taxon>
        <taxon>Fungi</taxon>
        <taxon>Fungi incertae sedis</taxon>
        <taxon>Mucoromycota</taxon>
        <taxon>Glomeromycotina</taxon>
        <taxon>Glomeromycetes</taxon>
        <taxon>Diversisporales</taxon>
        <taxon>Acaulosporaceae</taxon>
        <taxon>Acaulospora</taxon>
    </lineage>
</organism>
<reference evidence="1" key="1">
    <citation type="submission" date="2021-06" db="EMBL/GenBank/DDBJ databases">
        <authorList>
            <person name="Kallberg Y."/>
            <person name="Tangrot J."/>
            <person name="Rosling A."/>
        </authorList>
    </citation>
    <scope>NUCLEOTIDE SEQUENCE</scope>
    <source>
        <strain evidence="1">CL356</strain>
    </source>
</reference>
<keyword evidence="2" id="KW-1185">Reference proteome</keyword>
<evidence type="ECO:0000313" key="1">
    <source>
        <dbReference type="EMBL" id="CAG8666016.1"/>
    </source>
</evidence>
<feature type="non-terminal residue" evidence="1">
    <location>
        <position position="67"/>
    </location>
</feature>
<feature type="non-terminal residue" evidence="1">
    <location>
        <position position="1"/>
    </location>
</feature>
<proteinExistence type="predicted"/>
<protein>
    <submittedName>
        <fullName evidence="1">377_t:CDS:1</fullName>
    </submittedName>
</protein>